<keyword evidence="3" id="KW-0378">Hydrolase</keyword>
<dbReference type="GO" id="GO:0016787">
    <property type="term" value="F:hydrolase activity"/>
    <property type="evidence" value="ECO:0007669"/>
    <property type="project" value="UniProtKB-KW"/>
</dbReference>
<sequence length="268" mass="28540">MRAASISLLASLALSGLATASKHGKANCAVDETIVAHTGTPVGKVEVHDNVTMYISKPDKDRKKPDAAVLYLTDVFGIELDQNKLLADSFARAGYLTIAPDLFNGDPALQDINIPGFNTTAFIARHGPEVTDAPIAATILYLRNVLGIKRIGVTGYCFGGRYSFRFVAEGGGADVAFAAHPSLLDNTEILAIKAPAAIAAAQTDSMMLPARRAEIETLLPTTGQPYQVNLYSGTSHGFGVRVNVSVPAQKFGKEGAFLQAVRWFDNFL</sequence>
<keyword evidence="1" id="KW-0732">Signal</keyword>
<dbReference type="Proteomes" id="UP001174934">
    <property type="component" value="Unassembled WGS sequence"/>
</dbReference>
<protein>
    <submittedName>
        <fullName evidence="3">Dienelactone hydrolase</fullName>
    </submittedName>
</protein>
<reference evidence="3" key="1">
    <citation type="submission" date="2023-06" db="EMBL/GenBank/DDBJ databases">
        <title>Genome-scale phylogeny and comparative genomics of the fungal order Sordariales.</title>
        <authorList>
            <consortium name="Lawrence Berkeley National Laboratory"/>
            <person name="Hensen N."/>
            <person name="Bonometti L."/>
            <person name="Westerberg I."/>
            <person name="Brannstrom I.O."/>
            <person name="Guillou S."/>
            <person name="Cros-Aarteil S."/>
            <person name="Calhoun S."/>
            <person name="Haridas S."/>
            <person name="Kuo A."/>
            <person name="Mondo S."/>
            <person name="Pangilinan J."/>
            <person name="Riley R."/>
            <person name="LaButti K."/>
            <person name="Andreopoulos B."/>
            <person name="Lipzen A."/>
            <person name="Chen C."/>
            <person name="Yanf M."/>
            <person name="Daum C."/>
            <person name="Ng V."/>
            <person name="Clum A."/>
            <person name="Steindorff A."/>
            <person name="Ohm R."/>
            <person name="Martin F."/>
            <person name="Silar P."/>
            <person name="Natvig D."/>
            <person name="Lalanne C."/>
            <person name="Gautier V."/>
            <person name="Ament-velasquez S.L."/>
            <person name="Kruys A."/>
            <person name="Hutchinson M.I."/>
            <person name="Powell A.J."/>
            <person name="Barry K."/>
            <person name="Miller A.N."/>
            <person name="Grigoriev I.V."/>
            <person name="Debuchy R."/>
            <person name="Gladieux P."/>
            <person name="Thoren M.H."/>
            <person name="Johannesson H."/>
        </authorList>
    </citation>
    <scope>NUCLEOTIDE SEQUENCE</scope>
    <source>
        <strain evidence="3">SMH3391-2</strain>
    </source>
</reference>
<evidence type="ECO:0000256" key="1">
    <source>
        <dbReference type="SAM" id="SignalP"/>
    </source>
</evidence>
<comment type="caution">
    <text evidence="3">The sequence shown here is derived from an EMBL/GenBank/DDBJ whole genome shotgun (WGS) entry which is preliminary data.</text>
</comment>
<dbReference type="Gene3D" id="3.40.50.1820">
    <property type="entry name" value="alpha/beta hydrolase"/>
    <property type="match status" value="1"/>
</dbReference>
<dbReference type="InterPro" id="IPR002925">
    <property type="entry name" value="Dienelactn_hydro"/>
</dbReference>
<dbReference type="EMBL" id="JAULSR010000002">
    <property type="protein sequence ID" value="KAK0630898.1"/>
    <property type="molecule type" value="Genomic_DNA"/>
</dbReference>
<feature type="chain" id="PRO_5041459716" evidence="1">
    <location>
        <begin position="21"/>
        <end position="268"/>
    </location>
</feature>
<evidence type="ECO:0000313" key="4">
    <source>
        <dbReference type="Proteomes" id="UP001174934"/>
    </source>
</evidence>
<organism evidence="3 4">
    <name type="scientific">Bombardia bombarda</name>
    <dbReference type="NCBI Taxonomy" id="252184"/>
    <lineage>
        <taxon>Eukaryota</taxon>
        <taxon>Fungi</taxon>
        <taxon>Dikarya</taxon>
        <taxon>Ascomycota</taxon>
        <taxon>Pezizomycotina</taxon>
        <taxon>Sordariomycetes</taxon>
        <taxon>Sordariomycetidae</taxon>
        <taxon>Sordariales</taxon>
        <taxon>Lasiosphaeriaceae</taxon>
        <taxon>Bombardia</taxon>
    </lineage>
</organism>
<evidence type="ECO:0000259" key="2">
    <source>
        <dbReference type="Pfam" id="PF01738"/>
    </source>
</evidence>
<dbReference type="InterPro" id="IPR029058">
    <property type="entry name" value="AB_hydrolase_fold"/>
</dbReference>
<dbReference type="SUPFAM" id="SSF53474">
    <property type="entry name" value="alpha/beta-Hydrolases"/>
    <property type="match status" value="1"/>
</dbReference>
<dbReference type="Pfam" id="PF01738">
    <property type="entry name" value="DLH"/>
    <property type="match status" value="1"/>
</dbReference>
<feature type="domain" description="Dienelactone hydrolase" evidence="2">
    <location>
        <begin position="54"/>
        <end position="267"/>
    </location>
</feature>
<name>A0AA39XBJ0_9PEZI</name>
<keyword evidence="4" id="KW-1185">Reference proteome</keyword>
<gene>
    <name evidence="3" type="ORF">B0T17DRAFT_487072</name>
</gene>
<dbReference type="AlphaFoldDB" id="A0AA39XBJ0"/>
<accession>A0AA39XBJ0</accession>
<dbReference type="PANTHER" id="PTHR17630:SF44">
    <property type="entry name" value="PROTEIN AIM2"/>
    <property type="match status" value="1"/>
</dbReference>
<dbReference type="PANTHER" id="PTHR17630">
    <property type="entry name" value="DIENELACTONE HYDROLASE"/>
    <property type="match status" value="1"/>
</dbReference>
<feature type="signal peptide" evidence="1">
    <location>
        <begin position="1"/>
        <end position="20"/>
    </location>
</feature>
<proteinExistence type="predicted"/>
<evidence type="ECO:0000313" key="3">
    <source>
        <dbReference type="EMBL" id="KAK0630898.1"/>
    </source>
</evidence>